<protein>
    <recommendedName>
        <fullName evidence="13">FA complementation group M</fullName>
    </recommendedName>
</protein>
<dbReference type="FunFam" id="3.40.50.300:FF:000861">
    <property type="entry name" value="Fanconi anemia, complementation group M"/>
    <property type="match status" value="1"/>
</dbReference>
<dbReference type="PANTHER" id="PTHR14025:SF20">
    <property type="entry name" value="FANCONI ANEMIA GROUP M PROTEIN"/>
    <property type="match status" value="1"/>
</dbReference>
<dbReference type="CDD" id="cd18033">
    <property type="entry name" value="DEXDc_FANCM"/>
    <property type="match status" value="1"/>
</dbReference>
<feature type="domain" description="Helicase C-terminal" evidence="10">
    <location>
        <begin position="400"/>
        <end position="573"/>
    </location>
</feature>
<dbReference type="InterPro" id="IPR027417">
    <property type="entry name" value="P-loop_NTPase"/>
</dbReference>
<organism evidence="11 12">
    <name type="scientific">Mola mola</name>
    <name type="common">Ocean sunfish</name>
    <name type="synonym">Tetraodon mola</name>
    <dbReference type="NCBI Taxonomy" id="94237"/>
    <lineage>
        <taxon>Eukaryota</taxon>
        <taxon>Metazoa</taxon>
        <taxon>Chordata</taxon>
        <taxon>Craniata</taxon>
        <taxon>Vertebrata</taxon>
        <taxon>Euteleostomi</taxon>
        <taxon>Actinopterygii</taxon>
        <taxon>Neopterygii</taxon>
        <taxon>Teleostei</taxon>
        <taxon>Neoteleostei</taxon>
        <taxon>Acanthomorphata</taxon>
        <taxon>Eupercaria</taxon>
        <taxon>Tetraodontiformes</taxon>
        <taxon>Molidae</taxon>
        <taxon>Mola</taxon>
    </lineage>
</organism>
<keyword evidence="12" id="KW-1185">Reference proteome</keyword>
<dbReference type="OMA" id="MQMLPND"/>
<evidence type="ECO:0000256" key="2">
    <source>
        <dbReference type="ARBA" id="ARBA00009889"/>
    </source>
</evidence>
<reference evidence="11" key="1">
    <citation type="submission" date="2025-08" db="UniProtKB">
        <authorList>
            <consortium name="Ensembl"/>
        </authorList>
    </citation>
    <scope>IDENTIFICATION</scope>
</reference>
<dbReference type="InterPro" id="IPR039686">
    <property type="entry name" value="FANCM/Mph1-like_ID"/>
</dbReference>
<dbReference type="InterPro" id="IPR011335">
    <property type="entry name" value="Restrct_endonuc-II-like"/>
</dbReference>
<feature type="compositionally biased region" description="Acidic residues" evidence="8">
    <location>
        <begin position="917"/>
        <end position="928"/>
    </location>
</feature>
<dbReference type="GO" id="GO:0036297">
    <property type="term" value="P:interstrand cross-link repair"/>
    <property type="evidence" value="ECO:0007669"/>
    <property type="project" value="TreeGrafter"/>
</dbReference>
<evidence type="ECO:0000259" key="9">
    <source>
        <dbReference type="PROSITE" id="PS51192"/>
    </source>
</evidence>
<feature type="region of interest" description="Disordered" evidence="8">
    <location>
        <begin position="595"/>
        <end position="618"/>
    </location>
</feature>
<dbReference type="Ensembl" id="ENSMMOT00000013526.1">
    <property type="protein sequence ID" value="ENSMMOP00000013309.1"/>
    <property type="gene ID" value="ENSMMOG00000010215.1"/>
</dbReference>
<dbReference type="Pfam" id="PF00271">
    <property type="entry name" value="Helicase_C"/>
    <property type="match status" value="1"/>
</dbReference>
<dbReference type="Gene3D" id="3.40.50.300">
    <property type="entry name" value="P-loop containing nucleotide triphosphate hydrolases"/>
    <property type="match status" value="2"/>
</dbReference>
<dbReference type="Pfam" id="PF16783">
    <property type="entry name" value="FANCM-MHF_bd"/>
    <property type="match status" value="1"/>
</dbReference>
<dbReference type="STRING" id="94237.ENSMMOP00000013309"/>
<dbReference type="GO" id="GO:0005634">
    <property type="term" value="C:nucleus"/>
    <property type="evidence" value="ECO:0007669"/>
    <property type="project" value="UniProtKB-SubCell"/>
</dbReference>
<evidence type="ECO:0000256" key="6">
    <source>
        <dbReference type="ARBA" id="ARBA00022840"/>
    </source>
</evidence>
<evidence type="ECO:0000313" key="12">
    <source>
        <dbReference type="Proteomes" id="UP000261620"/>
    </source>
</evidence>
<dbReference type="Proteomes" id="UP000261620">
    <property type="component" value="Unplaced"/>
</dbReference>
<dbReference type="GO" id="GO:0043138">
    <property type="term" value="F:3'-5' DNA helicase activity"/>
    <property type="evidence" value="ECO:0007669"/>
    <property type="project" value="InterPro"/>
</dbReference>
<evidence type="ECO:0008006" key="13">
    <source>
        <dbReference type="Google" id="ProtNLM"/>
    </source>
</evidence>
<dbReference type="CDD" id="cd12091">
    <property type="entry name" value="FANCM_ID"/>
    <property type="match status" value="1"/>
</dbReference>
<name>A0A3Q3WVD4_MOLML</name>
<evidence type="ECO:0000256" key="1">
    <source>
        <dbReference type="ARBA" id="ARBA00004123"/>
    </source>
</evidence>
<feature type="region of interest" description="Disordered" evidence="8">
    <location>
        <begin position="968"/>
        <end position="998"/>
    </location>
</feature>
<evidence type="ECO:0000256" key="4">
    <source>
        <dbReference type="ARBA" id="ARBA00022801"/>
    </source>
</evidence>
<feature type="region of interest" description="Disordered" evidence="8">
    <location>
        <begin position="1164"/>
        <end position="1184"/>
    </location>
</feature>
<dbReference type="CDD" id="cd18801">
    <property type="entry name" value="SF2_C_FANCM_Hef"/>
    <property type="match status" value="1"/>
</dbReference>
<dbReference type="SUPFAM" id="SSF52540">
    <property type="entry name" value="P-loop containing nucleoside triphosphate hydrolases"/>
    <property type="match status" value="1"/>
</dbReference>
<feature type="compositionally biased region" description="Polar residues" evidence="8">
    <location>
        <begin position="1069"/>
        <end position="1090"/>
    </location>
</feature>
<dbReference type="InterPro" id="IPR006166">
    <property type="entry name" value="ERCC4_domain"/>
</dbReference>
<dbReference type="Gene3D" id="1.10.150.20">
    <property type="entry name" value="5' to 3' exonuclease, C-terminal subdomain"/>
    <property type="match status" value="1"/>
</dbReference>
<feature type="region of interest" description="Disordered" evidence="8">
    <location>
        <begin position="740"/>
        <end position="766"/>
    </location>
</feature>
<dbReference type="GO" id="GO:0009378">
    <property type="term" value="F:four-way junction helicase activity"/>
    <property type="evidence" value="ECO:0007669"/>
    <property type="project" value="TreeGrafter"/>
</dbReference>
<accession>A0A3Q3WVD4</accession>
<dbReference type="SMART" id="SM00891">
    <property type="entry name" value="ERCC4"/>
    <property type="match status" value="1"/>
</dbReference>
<proteinExistence type="inferred from homology"/>
<feature type="domain" description="Helicase ATP-binding" evidence="9">
    <location>
        <begin position="76"/>
        <end position="229"/>
    </location>
</feature>
<dbReference type="Gene3D" id="3.40.50.10130">
    <property type="match status" value="1"/>
</dbReference>
<dbReference type="Pfam" id="PF02732">
    <property type="entry name" value="ERCC4"/>
    <property type="match status" value="1"/>
</dbReference>
<feature type="region of interest" description="Disordered" evidence="8">
    <location>
        <begin position="917"/>
        <end position="949"/>
    </location>
</feature>
<evidence type="ECO:0000259" key="10">
    <source>
        <dbReference type="PROSITE" id="PS51194"/>
    </source>
</evidence>
<dbReference type="Gene3D" id="1.20.1320.20">
    <property type="entry name" value="hef helicase domain"/>
    <property type="match status" value="1"/>
</dbReference>
<feature type="region of interest" description="Disordered" evidence="8">
    <location>
        <begin position="1042"/>
        <end position="1147"/>
    </location>
</feature>
<dbReference type="SMART" id="SM00490">
    <property type="entry name" value="HELICc"/>
    <property type="match status" value="1"/>
</dbReference>
<dbReference type="PROSITE" id="PS51194">
    <property type="entry name" value="HELICASE_CTER"/>
    <property type="match status" value="1"/>
</dbReference>
<keyword evidence="4" id="KW-0378">Hydrolase</keyword>
<keyword evidence="3" id="KW-0547">Nucleotide-binding</keyword>
<reference evidence="11" key="2">
    <citation type="submission" date="2025-09" db="UniProtKB">
        <authorList>
            <consortium name="Ensembl"/>
        </authorList>
    </citation>
    <scope>IDENTIFICATION</scope>
</reference>
<evidence type="ECO:0000256" key="3">
    <source>
        <dbReference type="ARBA" id="ARBA00022741"/>
    </source>
</evidence>
<dbReference type="SUPFAM" id="SSF52980">
    <property type="entry name" value="Restriction endonuclease-like"/>
    <property type="match status" value="1"/>
</dbReference>
<feature type="compositionally biased region" description="Basic and acidic residues" evidence="8">
    <location>
        <begin position="968"/>
        <end position="988"/>
    </location>
</feature>
<feature type="region of interest" description="Disordered" evidence="8">
    <location>
        <begin position="1202"/>
        <end position="1225"/>
    </location>
</feature>
<evidence type="ECO:0000313" key="11">
    <source>
        <dbReference type="Ensembl" id="ENSMMOP00000013309.1"/>
    </source>
</evidence>
<dbReference type="PROSITE" id="PS51192">
    <property type="entry name" value="HELICASE_ATP_BIND_1"/>
    <property type="match status" value="1"/>
</dbReference>
<dbReference type="InterPro" id="IPR044749">
    <property type="entry name" value="FANCM_DEXDc"/>
</dbReference>
<feature type="compositionally biased region" description="Polar residues" evidence="8">
    <location>
        <begin position="1205"/>
        <end position="1225"/>
    </location>
</feature>
<keyword evidence="5" id="KW-0347">Helicase</keyword>
<comment type="similarity">
    <text evidence="2">Belongs to the DEAD box helicase family. DEAH subfamily. FANCM sub-subfamily.</text>
</comment>
<evidence type="ECO:0000256" key="5">
    <source>
        <dbReference type="ARBA" id="ARBA00022806"/>
    </source>
</evidence>
<dbReference type="GO" id="GO:0000400">
    <property type="term" value="F:four-way junction DNA binding"/>
    <property type="evidence" value="ECO:0007669"/>
    <property type="project" value="TreeGrafter"/>
</dbReference>
<evidence type="ECO:0000256" key="8">
    <source>
        <dbReference type="SAM" id="MobiDB-lite"/>
    </source>
</evidence>
<dbReference type="SMART" id="SM00487">
    <property type="entry name" value="DEXDc"/>
    <property type="match status" value="1"/>
</dbReference>
<keyword evidence="7" id="KW-0539">Nucleus</keyword>
<dbReference type="InterPro" id="IPR031879">
    <property type="entry name" value="FANCM-MHF-bd"/>
</dbReference>
<dbReference type="InterPro" id="IPR011545">
    <property type="entry name" value="DEAD/DEAH_box_helicase_dom"/>
</dbReference>
<sequence>MALIKEFNLLFLQWDQTAEKTLQFDQCEPAGAENTAFSCSPSSRQSYPDFPGFESSSAKVWIYPTNYPIREYQVKMSQAALFQNTMVCLPTGLGKTFIASVVMYNFYRWYPSGKIVFMAPTKPLVAQQIEACFKVMGIPQAHMAELTGSTAAKQRQEVWRTKRVFFLTPQVKCVVIDEAHKALGNHAYCQVVRQLGSQMLQFRILALTATPGGDAKSVQSVISNLLISHIELRSDESPDIQAYSHQRSVEKVVVPLGEALSAQQARYLQALEKFTSRLVQNRVMAQKDLRTLSKYQLILARDQFRKNPPPHIKGPQQGMLEGDFALCISLYHGYELLMQMGLRSLFLYIQGIMDGSREMSRARNELQRTPTFMDLYHEMEAVFVKPSAGPDEPFIYSHPKLQKLEEVVLQHFRLWAESSVSTRVMIFSSFRESVQEIAAMLDRHAPLIRVMTFMGQASAGKGVKGFTQKEQLEVVHRFRQGGFNTLVSTCVGEEGLDIGEVDLIVCFDAQKNPTRLVQRMGRTGRKRQGRIVVILAKGREERTYNQSQSNKRSVYKSIIGNKSSFHLYPNSPRMLPPGVNPTLHKMYITCGQFDHGESSRRSARGRRSHSEGQSSLIHPQNLSDTEYSTWAATMRLQDDEAHPSLKLSRFVSLPTDDRPPQVSFCLSCENVSKTPGLVFRELSLSEWGYWQHRALPTHTVDHSLRCHHFIKVMQLIDDMKEENEGECRYEQELLPYLQEADGRVKNRQRKPKGSTKSANNKPKPSHSVFFNLEYLDEEAERLPAVTKHGAEAPDDDLTDQPGLEAICVHPSNNDCPEVDLYDDCVSSEAPVDLPVLLDGTSQVKTDEDEDLELQAMFYLPEWGSASPPSSAKLRPGREESLKVILANVADLLSRFPPPMIEDLEPHQPFHVSFTLDVDDDDDDDEEMMSDANGAPPRQSTSGGGMAAASPTWDEIFGEEELNTYRDNVNDSKNADAAKGADGEIKGRSESVTGEEASCWEDVRDEEMPDSADGSAGDVVDPQMDNSMDLFGDDEAFLHMTIPDISTPGTSPGAGDIANSTKSKSLHMHTPTSSCGVTRSSEGTHRLTSARTDLALTDPVSHYPHAKIKPRDTSAQTATKAECNTHTAATNSPTADHEPPSVKQNSFNSSRDYFSVNFDLGYSLEDSEEEREEDDVPAQSTSTTLLPKIQADSLTPYNSVHRARMAQQSSESRISTPQMSKISSDVDSPVVVNRKRFAPLDPHANHRKGRRFLDEEAELSMEDLDVSSDEEDGEELNGSLEGFVVNNTHCSQGMDDSEMQCVYLKSVRSPAVQGKFKLSYKNHHNMDIFSQVPEMDETYAEDSFVVGSEVEEQESSEEEARDIELLPEISFVDGQRQYATRRRVFLHKARARAGSKTAAKARTEQRAGVKAKCSRVIRVDDSSDEETEEISEKKSLITGGGGATPLWPEAAQCRQRLKSQHMLSDELDFEVPATSSVPQKSNVQVPVTILVDSRCISSGVELMTSLRQRHAATVHVCSLDGSYFIVSNRMAVERHCQSDLATAQNRKRLAERVNSLQGLFERVCLIVEKDRAKPGEVVRPFQRTRCYDSTLTALVHTGVHLLWSSGAEESAGLLADMARLEQRKGRGISVPLEVDGPHRQQALQLYLSLRSVNYVHALCMSHNFSSVAQLINSSAEAIQKGGCMSRSRAEEIYRFLRYSCDSFLMNTSKRANSS</sequence>
<dbReference type="InterPro" id="IPR001650">
    <property type="entry name" value="Helicase_C-like"/>
</dbReference>
<dbReference type="GO" id="GO:0045003">
    <property type="term" value="P:double-strand break repair via synthesis-dependent strand annealing"/>
    <property type="evidence" value="ECO:0007669"/>
    <property type="project" value="TreeGrafter"/>
</dbReference>
<feature type="compositionally biased region" description="Polar residues" evidence="8">
    <location>
        <begin position="1112"/>
        <end position="1133"/>
    </location>
</feature>
<dbReference type="PANTHER" id="PTHR14025">
    <property type="entry name" value="FANCONI ANEMIA GROUP M FANCM FAMILY MEMBER"/>
    <property type="match status" value="1"/>
</dbReference>
<feature type="compositionally biased region" description="Acidic residues" evidence="8">
    <location>
        <begin position="1164"/>
        <end position="1175"/>
    </location>
</feature>
<dbReference type="Pfam" id="PF00270">
    <property type="entry name" value="DEAD"/>
    <property type="match status" value="1"/>
</dbReference>
<evidence type="ECO:0000256" key="7">
    <source>
        <dbReference type="ARBA" id="ARBA00023242"/>
    </source>
</evidence>
<feature type="region of interest" description="Disordered" evidence="8">
    <location>
        <begin position="1419"/>
        <end position="1440"/>
    </location>
</feature>
<dbReference type="GO" id="GO:0005524">
    <property type="term" value="F:ATP binding"/>
    <property type="evidence" value="ECO:0007669"/>
    <property type="project" value="UniProtKB-KW"/>
</dbReference>
<keyword evidence="6" id="KW-0067">ATP-binding</keyword>
<dbReference type="InterPro" id="IPR014001">
    <property type="entry name" value="Helicase_ATP-bd"/>
</dbReference>
<dbReference type="GO" id="GO:0004518">
    <property type="term" value="F:nuclease activity"/>
    <property type="evidence" value="ECO:0007669"/>
    <property type="project" value="InterPro"/>
</dbReference>
<comment type="subcellular location">
    <subcellularLocation>
        <location evidence="1">Nucleus</location>
    </subcellularLocation>
</comment>
<dbReference type="GO" id="GO:0016787">
    <property type="term" value="F:hydrolase activity"/>
    <property type="evidence" value="ECO:0007669"/>
    <property type="project" value="UniProtKB-KW"/>
</dbReference>